<keyword evidence="3" id="KW-0479">Metal-binding</keyword>
<dbReference type="Pfam" id="PF03460">
    <property type="entry name" value="NIR_SIR_ferr"/>
    <property type="match status" value="2"/>
</dbReference>
<dbReference type="InterPro" id="IPR036136">
    <property type="entry name" value="Nit/Sulf_reduc_fer-like_dom_sf"/>
</dbReference>
<dbReference type="InterPro" id="IPR045854">
    <property type="entry name" value="NO2/SO3_Rdtase_4Fe4S_sf"/>
</dbReference>
<gene>
    <name evidence="8" type="primary">cobG</name>
    <name evidence="8" type="ORF">OQ252_06480</name>
</gene>
<keyword evidence="2" id="KW-0349">Heme</keyword>
<evidence type="ECO:0000256" key="4">
    <source>
        <dbReference type="ARBA" id="ARBA00023002"/>
    </source>
</evidence>
<dbReference type="SUPFAM" id="SSF56014">
    <property type="entry name" value="Nitrite and sulphite reductase 4Fe-4S domain-like"/>
    <property type="match status" value="1"/>
</dbReference>
<protein>
    <submittedName>
        <fullName evidence="8">Precorrin-3B synthase</fullName>
        <ecNumber evidence="8">1.14.13.83</ecNumber>
    </submittedName>
</protein>
<name>A0ABT3Q722_9PROT</name>
<keyword evidence="9" id="KW-1185">Reference proteome</keyword>
<dbReference type="InterPro" id="IPR051329">
    <property type="entry name" value="NIR_SIR_4Fe-4S"/>
</dbReference>
<keyword evidence="6" id="KW-0411">Iron-sulfur</keyword>
<dbReference type="Proteomes" id="UP001526446">
    <property type="component" value="Unassembled WGS sequence"/>
</dbReference>
<evidence type="ECO:0000313" key="9">
    <source>
        <dbReference type="Proteomes" id="UP001526446"/>
    </source>
</evidence>
<dbReference type="InterPro" id="IPR012798">
    <property type="entry name" value="Cbl_synth_CobG-like"/>
</dbReference>
<dbReference type="EMBL" id="JAPIUX010000004">
    <property type="protein sequence ID" value="MCX2561044.1"/>
    <property type="molecule type" value="Genomic_DNA"/>
</dbReference>
<dbReference type="SUPFAM" id="SSF55124">
    <property type="entry name" value="Nitrite/Sulfite reductase N-terminal domain-like"/>
    <property type="match status" value="2"/>
</dbReference>
<dbReference type="PANTHER" id="PTHR32439">
    <property type="entry name" value="FERREDOXIN--NITRITE REDUCTASE, CHLOROPLASTIC"/>
    <property type="match status" value="1"/>
</dbReference>
<dbReference type="InterPro" id="IPR006066">
    <property type="entry name" value="NO2/SO3_Rdtase_FeS/sirohaem_BS"/>
</dbReference>
<dbReference type="RefSeq" id="WP_166121329.1">
    <property type="nucleotide sequence ID" value="NZ_JAPIUX010000004.1"/>
</dbReference>
<keyword evidence="5" id="KW-0408">Iron</keyword>
<dbReference type="InterPro" id="IPR005117">
    <property type="entry name" value="NiRdtase/SiRdtase_haem-b_fer"/>
</dbReference>
<evidence type="ECO:0000256" key="1">
    <source>
        <dbReference type="ARBA" id="ARBA00022485"/>
    </source>
</evidence>
<dbReference type="EC" id="1.14.13.83" evidence="8"/>
<sequence>MSAAISVPVVKGWCPGLFAPMQAQDGWLVRVRPPLGRMTAAQARLVADSAEQDGNGQISLTNRGNLQLRGFKPDAALAFSRRMVEAGLGLADPEAERRTALQLSPLAGLDPACAAGALRCAERLYAGLAGSAALSALPDKFGFCVDGGGFFPTGVLQADIMLQAAGADGVSGAGGGLWRVVSGSACTVAQGPEEAVQTALALAGAYCEAYVRQGEKKRPLRVPSVGESLFAEIGLRPDAVGMASVAQAPRVRAGYLVGAASAAVAPLGRMTGTMLRACAAVAEEGDGVLRLTPWSGLIFSGLTKLPDLEGMITRPDDARLRVHACIGVSGCAQAVRDVGQDALSLAPFVPEGEILHVSGCSKGCAYPAVAEVTLVAGAEGYGLIRHGRAGDEPVRYVSGWEEVRACVQAPPEGERN</sequence>
<evidence type="ECO:0000256" key="2">
    <source>
        <dbReference type="ARBA" id="ARBA00022617"/>
    </source>
</evidence>
<evidence type="ECO:0000256" key="6">
    <source>
        <dbReference type="ARBA" id="ARBA00023014"/>
    </source>
</evidence>
<dbReference type="PROSITE" id="PS00365">
    <property type="entry name" value="NIR_SIR"/>
    <property type="match status" value="1"/>
</dbReference>
<evidence type="ECO:0000313" key="8">
    <source>
        <dbReference type="EMBL" id="MCX2561044.1"/>
    </source>
</evidence>
<dbReference type="Gene3D" id="3.90.480.20">
    <property type="match status" value="1"/>
</dbReference>
<evidence type="ECO:0000259" key="7">
    <source>
        <dbReference type="Pfam" id="PF03460"/>
    </source>
</evidence>
<keyword evidence="4 8" id="KW-0560">Oxidoreductase</keyword>
<comment type="caution">
    <text evidence="8">The sequence shown here is derived from an EMBL/GenBank/DDBJ whole genome shotgun (WGS) entry which is preliminary data.</text>
</comment>
<dbReference type="Gene3D" id="3.30.413.10">
    <property type="entry name" value="Sulfite Reductase Hemoprotein, domain 1"/>
    <property type="match status" value="1"/>
</dbReference>
<accession>A0ABT3Q722</accession>
<feature type="domain" description="Nitrite/Sulfite reductase ferredoxin-like" evidence="7">
    <location>
        <begin position="22"/>
        <end position="83"/>
    </location>
</feature>
<feature type="domain" description="Nitrite/Sulfite reductase ferredoxin-like" evidence="7">
    <location>
        <begin position="265"/>
        <end position="304"/>
    </location>
</feature>
<keyword evidence="1" id="KW-0004">4Fe-4S</keyword>
<dbReference type="GO" id="GO:0043818">
    <property type="term" value="F:precorrin-3B synthase activity"/>
    <property type="evidence" value="ECO:0007669"/>
    <property type="project" value="UniProtKB-EC"/>
</dbReference>
<proteinExistence type="predicted"/>
<evidence type="ECO:0000256" key="5">
    <source>
        <dbReference type="ARBA" id="ARBA00023004"/>
    </source>
</evidence>
<evidence type="ECO:0000256" key="3">
    <source>
        <dbReference type="ARBA" id="ARBA00022723"/>
    </source>
</evidence>
<dbReference type="NCBIfam" id="TIGR02435">
    <property type="entry name" value="CobG"/>
    <property type="match status" value="1"/>
</dbReference>
<dbReference type="PANTHER" id="PTHR32439:SF9">
    <property type="entry name" value="BLR3264 PROTEIN"/>
    <property type="match status" value="1"/>
</dbReference>
<reference evidence="8 9" key="1">
    <citation type="submission" date="2022-11" db="EMBL/GenBank/DDBJ databases">
        <title>Genome sequencing of Acetobacter type strain.</title>
        <authorList>
            <person name="Heo J."/>
            <person name="Lee D."/>
            <person name="Han B.-H."/>
            <person name="Hong S.-B."/>
            <person name="Kwon S.-W."/>
        </authorList>
    </citation>
    <scope>NUCLEOTIDE SEQUENCE [LARGE SCALE GENOMIC DNA]</scope>
    <source>
        <strain evidence="8 9">KACC 21251</strain>
    </source>
</reference>
<organism evidence="8 9">
    <name type="scientific">Acetobacter farinalis</name>
    <dbReference type="NCBI Taxonomy" id="1260984"/>
    <lineage>
        <taxon>Bacteria</taxon>
        <taxon>Pseudomonadati</taxon>
        <taxon>Pseudomonadota</taxon>
        <taxon>Alphaproteobacteria</taxon>
        <taxon>Acetobacterales</taxon>
        <taxon>Acetobacteraceae</taxon>
        <taxon>Acetobacter</taxon>
    </lineage>
</organism>